<sequence>MPEINAQDWARIDAWRELPTRDRRVFSVLGPAQSGKTTYLLAVRDRWPSATLIDCRGLSADAVATRMREECGAAPAGRPCVLLLANVQYAGEALTSTEPTRVAEILAPGFRRFEGREVWVMAEYDLDLVAPPRNAEYEVNLPAPTMATESAQVEAANASQLGALAAAELRQVPLPVWQLLCSASGAPSDAPTLLHFAEEHPDLLTLDKGHSSVAFRSEALLHAWRRRQPWDAATQSRLAEALLSAVTDGKPGPWTEQGPVSRYAAHALPLHAALAGVLPQLLADGRLLAQFPVGALREALALAHPDGVPYGSVAAMLHYLEIQGVSPSSQGEWVAWLHHAALSSGRTELADGLLAAGVPLPWRTAWSHWRPSGIFGRIEGDAGRVDELGVLAGKSGPTVVTARDVTTGKIAHPKYKYLRQEWSPTTGDPVAAPVEVHASLSDDHLPWSGPRRSEGHEVPDVAFAEHTDDGWKLETPTVPGPPTCPQAVTRGLYVDGHWVLTGTAGLFAVSVEPSASTTQETTYPKRPLIAAHTRPAPWPLPPSAANALRGEGMRGWLEETFGAAACHPLAEEQLPHGLKDPAARDFLIRTGLPEISDFLHLGITARGDSPLVEVAWPGQGRDVPRQRRAKCEAPSSGPFYELGTWMYSRLLLDGSTGRLFRDTTGGSPDPVAGSSLPQFFAMVRLYDEFRRTHFPYVTDHKDAQENLARWCEQIDGTAARSETWTLILEGYDFEDSTWDLASYGLEWI</sequence>
<dbReference type="EMBL" id="CP108125">
    <property type="protein sequence ID" value="WTO85558.1"/>
    <property type="molecule type" value="Genomic_DNA"/>
</dbReference>
<dbReference type="RefSeq" id="WP_406259057.1">
    <property type="nucleotide sequence ID" value="NZ_CP108125.1"/>
</dbReference>
<evidence type="ECO:0000313" key="1">
    <source>
        <dbReference type="EMBL" id="WTO85558.1"/>
    </source>
</evidence>
<dbReference type="Pfam" id="PF14435">
    <property type="entry name" value="SUKH-4"/>
    <property type="match status" value="1"/>
</dbReference>
<evidence type="ECO:0000313" key="2">
    <source>
        <dbReference type="Proteomes" id="UP001622690"/>
    </source>
</evidence>
<dbReference type="InterPro" id="IPR025851">
    <property type="entry name" value="SUKH-4"/>
</dbReference>
<proteinExistence type="predicted"/>
<keyword evidence="2" id="KW-1185">Reference proteome</keyword>
<accession>A0ABZ1J2Z2</accession>
<reference evidence="1 2" key="1">
    <citation type="submission" date="2022-10" db="EMBL/GenBank/DDBJ databases">
        <title>The complete genomes of actinobacterial strains from the NBC collection.</title>
        <authorList>
            <person name="Joergensen T.S."/>
            <person name="Alvarez Arevalo M."/>
            <person name="Sterndorff E.B."/>
            <person name="Faurdal D."/>
            <person name="Vuksanovic O."/>
            <person name="Mourched A.-S."/>
            <person name="Charusanti P."/>
            <person name="Shaw S."/>
            <person name="Blin K."/>
            <person name="Weber T."/>
        </authorList>
    </citation>
    <scope>NUCLEOTIDE SEQUENCE [LARGE SCALE GENOMIC DNA]</scope>
    <source>
        <strain evidence="1 2">NBC_00206</strain>
    </source>
</reference>
<name>A0ABZ1J2Z2_9ACTN</name>
<organism evidence="1 2">
    <name type="scientific">Streptomyces nigra</name>
    <dbReference type="NCBI Taxonomy" id="1827580"/>
    <lineage>
        <taxon>Bacteria</taxon>
        <taxon>Bacillati</taxon>
        <taxon>Actinomycetota</taxon>
        <taxon>Actinomycetes</taxon>
        <taxon>Kitasatosporales</taxon>
        <taxon>Streptomycetaceae</taxon>
        <taxon>Streptomyces</taxon>
    </lineage>
</organism>
<protein>
    <submittedName>
        <fullName evidence="1">SUKH-4 family immunity protein</fullName>
    </submittedName>
</protein>
<gene>
    <name evidence="1" type="ORF">OHU27_25245</name>
</gene>
<dbReference type="Proteomes" id="UP001622690">
    <property type="component" value="Chromosome"/>
</dbReference>